<dbReference type="AlphaFoldDB" id="A0A6H9YWQ0"/>
<dbReference type="EMBL" id="WBMT01000004">
    <property type="protein sequence ID" value="KAB2350417.1"/>
    <property type="molecule type" value="Genomic_DNA"/>
</dbReference>
<dbReference type="Proteomes" id="UP000468735">
    <property type="component" value="Unassembled WGS sequence"/>
</dbReference>
<name>A0A6H9YWQ0_9ACTN</name>
<keyword evidence="2" id="KW-1185">Reference proteome</keyword>
<dbReference type="Pfam" id="PF10946">
    <property type="entry name" value="DUF2625"/>
    <property type="match status" value="1"/>
</dbReference>
<evidence type="ECO:0000313" key="2">
    <source>
        <dbReference type="Proteomes" id="UP000468735"/>
    </source>
</evidence>
<sequence length="238" mass="25735">MRELSELIDVDDPAWPVMLEEISESVVPVDVLPVEPEHGGRCLQQLQITVRSMLGAVVWHTGGLLLDDGWLRVYGSPAADADLPGLAQVNGFPQRFEPTWQPAGGLVVAHDVLGGVFALNGADAVGRPGAPGQMVYFAPDSLKWEALKIGHSAWLAWLLSGGLEDFYAALRWSGWREEVAEVTASEGISVVPFLWSAEAQQDLNATSRRRVPMAELLGLSREFGERLGVGDPGFLGQL</sequence>
<proteinExistence type="predicted"/>
<dbReference type="NCBIfam" id="NF008496">
    <property type="entry name" value="PRK11408.1-3"/>
    <property type="match status" value="1"/>
</dbReference>
<accession>A0A6H9YWQ0</accession>
<protein>
    <submittedName>
        <fullName evidence="1">DUF2625 domain-containing protein</fullName>
    </submittedName>
</protein>
<dbReference type="OrthoDB" id="1550811at2"/>
<organism evidence="1 2">
    <name type="scientific">Actinomadura rudentiformis</name>
    <dbReference type="NCBI Taxonomy" id="359158"/>
    <lineage>
        <taxon>Bacteria</taxon>
        <taxon>Bacillati</taxon>
        <taxon>Actinomycetota</taxon>
        <taxon>Actinomycetes</taxon>
        <taxon>Streptosporangiales</taxon>
        <taxon>Thermomonosporaceae</taxon>
        <taxon>Actinomadura</taxon>
    </lineage>
</organism>
<reference evidence="1 2" key="1">
    <citation type="submission" date="2019-09" db="EMBL/GenBank/DDBJ databases">
        <title>Actinomadura physcomitrii sp. nov., a novel actinomycete isolated from moss [Physcomitrium sphaericum (Ludw) Fuernr].</title>
        <authorList>
            <person name="Zhuang X."/>
            <person name="Liu C."/>
        </authorList>
    </citation>
    <scope>NUCLEOTIDE SEQUENCE [LARGE SCALE GENOMIC DNA]</scope>
    <source>
        <strain evidence="1 2">HMC1</strain>
    </source>
</reference>
<dbReference type="InterPro" id="IPR021239">
    <property type="entry name" value="DUF2625"/>
</dbReference>
<evidence type="ECO:0000313" key="1">
    <source>
        <dbReference type="EMBL" id="KAB2350417.1"/>
    </source>
</evidence>
<comment type="caution">
    <text evidence="1">The sequence shown here is derived from an EMBL/GenBank/DDBJ whole genome shotgun (WGS) entry which is preliminary data.</text>
</comment>
<gene>
    <name evidence="1" type="ORF">F8566_10965</name>
</gene>